<protein>
    <submittedName>
        <fullName evidence="2">Uncharacterized protein</fullName>
    </submittedName>
</protein>
<reference evidence="2 3" key="1">
    <citation type="submission" date="2016-10" db="EMBL/GenBank/DDBJ databases">
        <authorList>
            <person name="de Groot N.N."/>
        </authorList>
    </citation>
    <scope>NUCLEOTIDE SEQUENCE [LARGE SCALE GENOMIC DNA]</scope>
    <source>
        <strain evidence="2 3">CGMCC 1.10238</strain>
    </source>
</reference>
<organism evidence="2 3">
    <name type="scientific">Paenibacillus sophorae</name>
    <dbReference type="NCBI Taxonomy" id="1333845"/>
    <lineage>
        <taxon>Bacteria</taxon>
        <taxon>Bacillati</taxon>
        <taxon>Bacillota</taxon>
        <taxon>Bacilli</taxon>
        <taxon>Bacillales</taxon>
        <taxon>Paenibacillaceae</taxon>
        <taxon>Paenibacillus</taxon>
    </lineage>
</organism>
<accession>A0A1H8GQ98</accession>
<name>A0A1H8GQ98_9BACL</name>
<keyword evidence="4" id="KW-1185">Reference proteome</keyword>
<gene>
    <name evidence="1" type="ORF">KP014_20535</name>
    <name evidence="2" type="ORF">SAMN04487895_101597</name>
</gene>
<evidence type="ECO:0000313" key="1">
    <source>
        <dbReference type="EMBL" id="QWU14297.1"/>
    </source>
</evidence>
<dbReference type="RefSeq" id="WP_036588191.1">
    <property type="nucleotide sequence ID" value="NZ_CP076607.1"/>
</dbReference>
<sequence length="116" mass="13412">MNQDEFDKKCKEPVDLSMARSALTRLINRTAVIRIPMNPNDDDVLIYRLMNEVKKHRENVKSTKGEVYVVQGRSGIVFSATSNYEEALKVMNSLNEIESDRARMGHWENNKLVLQE</sequence>
<proteinExistence type="predicted"/>
<dbReference type="OrthoDB" id="2666672at2"/>
<dbReference type="EMBL" id="FODH01000001">
    <property type="protein sequence ID" value="SEN45904.1"/>
    <property type="molecule type" value="Genomic_DNA"/>
</dbReference>
<dbReference type="EMBL" id="CP076607">
    <property type="protein sequence ID" value="QWU14297.1"/>
    <property type="molecule type" value="Genomic_DNA"/>
</dbReference>
<evidence type="ECO:0000313" key="2">
    <source>
        <dbReference type="EMBL" id="SEN45904.1"/>
    </source>
</evidence>
<reference evidence="1 4" key="2">
    <citation type="submission" date="2021-06" db="EMBL/GenBank/DDBJ databases">
        <title>Whole genome sequence of Paenibacillus sophorae DSM23020 for comparative genomics.</title>
        <authorList>
            <person name="Kim M.-J."/>
            <person name="Lee G."/>
            <person name="Shin J.-H."/>
        </authorList>
    </citation>
    <scope>NUCLEOTIDE SEQUENCE [LARGE SCALE GENOMIC DNA]</scope>
    <source>
        <strain evidence="1 4">DSM 23020</strain>
    </source>
</reference>
<evidence type="ECO:0000313" key="4">
    <source>
        <dbReference type="Proteomes" id="UP000683429"/>
    </source>
</evidence>
<dbReference type="STRING" id="1333845.SAMN04487895_101597"/>
<dbReference type="Proteomes" id="UP000683429">
    <property type="component" value="Chromosome"/>
</dbReference>
<evidence type="ECO:0000313" key="3">
    <source>
        <dbReference type="Proteomes" id="UP000198809"/>
    </source>
</evidence>
<dbReference type="Proteomes" id="UP000198809">
    <property type="component" value="Unassembled WGS sequence"/>
</dbReference>
<dbReference type="AlphaFoldDB" id="A0A1H8GQ98"/>